<dbReference type="Pfam" id="PF05065">
    <property type="entry name" value="Phage_capsid"/>
    <property type="match status" value="1"/>
</dbReference>
<proteinExistence type="predicted"/>
<evidence type="ECO:0000256" key="1">
    <source>
        <dbReference type="ARBA" id="ARBA00004328"/>
    </source>
</evidence>
<sequence>MDELTMDDLLNELQGLVDKYKADDGTDAEPSEQDAERMSALTAEIEKRNAAAAQRRDSHAATVAAARAAIENGSARRVDAVPLGTSASARGALPQVRDTTDYNAAARRAWVKDIARRSGVQLIEGTDFTQVERDAYNALVERRTAFTHLTSNTDAVIPVELQTQIFTLIDNTAVLYGDIHKDNFPHQFELIRHKSIKAGDAAKTDEGAAPADEEQNEFDPITLTGEEIKKTVKMSRKMAVQSINGFEQYIVNETGARLAVAANARVHAKTVDGTLGMDSGNKINCATAGTLAKADITKLLGLLYTYGNPAPKGCIIYANGNTIWNHIAMVEDANGRSYFVDEKTEDPAVEGHIFGKLVKRDDSMADGIIKAGYPDLFRGNIFDGVDVTPYVEPGTQKRCFDGYLLFDGGLVVPKAFGQLTIGTAAK</sequence>
<accession>A0A8S5T7V7</accession>
<dbReference type="NCBIfam" id="TIGR01554">
    <property type="entry name" value="major_cap_HK97"/>
    <property type="match status" value="1"/>
</dbReference>
<dbReference type="SUPFAM" id="SSF56563">
    <property type="entry name" value="Major capsid protein gp5"/>
    <property type="match status" value="1"/>
</dbReference>
<keyword evidence="2" id="KW-0946">Virion</keyword>
<protein>
    <submittedName>
        <fullName evidence="4">Major capsid protein</fullName>
    </submittedName>
</protein>
<name>A0A8S5T7V7_9CAUD</name>
<dbReference type="InterPro" id="IPR054612">
    <property type="entry name" value="Phage_capsid-like_C"/>
</dbReference>
<evidence type="ECO:0000256" key="2">
    <source>
        <dbReference type="ARBA" id="ARBA00022844"/>
    </source>
</evidence>
<dbReference type="InterPro" id="IPR024455">
    <property type="entry name" value="Phage_capsid"/>
</dbReference>
<organism evidence="4">
    <name type="scientific">Myoviridae sp. ctjH82</name>
    <dbReference type="NCBI Taxonomy" id="2827704"/>
    <lineage>
        <taxon>Viruses</taxon>
        <taxon>Duplodnaviria</taxon>
        <taxon>Heunggongvirae</taxon>
        <taxon>Uroviricota</taxon>
        <taxon>Caudoviricetes</taxon>
    </lineage>
</organism>
<evidence type="ECO:0000313" key="4">
    <source>
        <dbReference type="EMBL" id="DAF59055.1"/>
    </source>
</evidence>
<reference evidence="4" key="1">
    <citation type="journal article" date="2021" name="Proc. Natl. Acad. Sci. U.S.A.">
        <title>A Catalog of Tens of Thousands of Viruses from Human Metagenomes Reveals Hidden Associations with Chronic Diseases.</title>
        <authorList>
            <person name="Tisza M.J."/>
            <person name="Buck C.B."/>
        </authorList>
    </citation>
    <scope>NUCLEOTIDE SEQUENCE</scope>
    <source>
        <strain evidence="4">CtjH82</strain>
    </source>
</reference>
<dbReference type="GO" id="GO:0044423">
    <property type="term" value="C:virion component"/>
    <property type="evidence" value="ECO:0007669"/>
    <property type="project" value="UniProtKB-KW"/>
</dbReference>
<evidence type="ECO:0000259" key="3">
    <source>
        <dbReference type="Pfam" id="PF05065"/>
    </source>
</evidence>
<comment type="subcellular location">
    <subcellularLocation>
        <location evidence="1">Virion</location>
    </subcellularLocation>
</comment>
<feature type="domain" description="Phage capsid-like C-terminal" evidence="3">
    <location>
        <begin position="156"/>
        <end position="416"/>
    </location>
</feature>
<dbReference type="EMBL" id="BK032762">
    <property type="protein sequence ID" value="DAF59055.1"/>
    <property type="molecule type" value="Genomic_DNA"/>
</dbReference>